<name>A0ABY8W9R2_9ACTN</name>
<dbReference type="Pfam" id="PF13581">
    <property type="entry name" value="HATPase_c_2"/>
    <property type="match status" value="1"/>
</dbReference>
<evidence type="ECO:0000313" key="4">
    <source>
        <dbReference type="EMBL" id="WIM94097.1"/>
    </source>
</evidence>
<keyword evidence="1" id="KW-0723">Serine/threonine-protein kinase</keyword>
<dbReference type="InterPro" id="IPR036890">
    <property type="entry name" value="HATPase_C_sf"/>
</dbReference>
<dbReference type="Gene3D" id="3.30.565.10">
    <property type="entry name" value="Histidine kinase-like ATPase, C-terminal domain"/>
    <property type="match status" value="1"/>
</dbReference>
<reference evidence="4 5" key="1">
    <citation type="submission" date="2023-06" db="EMBL/GenBank/DDBJ databases">
        <authorList>
            <person name="Yushchuk O."/>
            <person name="Binda E."/>
            <person name="Ruckert-Reed C."/>
            <person name="Fedorenko V."/>
            <person name="Kalinowski J."/>
            <person name="Marinelli F."/>
        </authorList>
    </citation>
    <scope>NUCLEOTIDE SEQUENCE [LARGE SCALE GENOMIC DNA]</scope>
    <source>
        <strain evidence="4 5">NRRL 3884</strain>
    </source>
</reference>
<organism evidence="4 5">
    <name type="scientific">Actinoplanes oblitus</name>
    <dbReference type="NCBI Taxonomy" id="3040509"/>
    <lineage>
        <taxon>Bacteria</taxon>
        <taxon>Bacillati</taxon>
        <taxon>Actinomycetota</taxon>
        <taxon>Actinomycetes</taxon>
        <taxon>Micromonosporales</taxon>
        <taxon>Micromonosporaceae</taxon>
        <taxon>Actinoplanes</taxon>
    </lineage>
</organism>
<feature type="region of interest" description="Disordered" evidence="2">
    <location>
        <begin position="248"/>
        <end position="275"/>
    </location>
</feature>
<evidence type="ECO:0000313" key="5">
    <source>
        <dbReference type="Proteomes" id="UP001240150"/>
    </source>
</evidence>
<keyword evidence="5" id="KW-1185">Reference proteome</keyword>
<gene>
    <name evidence="4" type="ORF">ACTOB_006098</name>
</gene>
<dbReference type="CDD" id="cd16936">
    <property type="entry name" value="HATPase_RsbW-like"/>
    <property type="match status" value="1"/>
</dbReference>
<dbReference type="PANTHER" id="PTHR35526">
    <property type="entry name" value="ANTI-SIGMA-F FACTOR RSBW-RELATED"/>
    <property type="match status" value="1"/>
</dbReference>
<protein>
    <submittedName>
        <fullName evidence="4">ATP-binding protein</fullName>
    </submittedName>
</protein>
<sequence>MSVTSDATTAVLDMMLRGPWSRRLRDQIGAVLRSCLAGPSGWIIVDLHHVEDPSAASVPFWLAAWRRARLGLPPTQLAFTLPTTTTLGWRLRNPQGPQPRVFTTTHEAHRAIGERMSRADRLQTRLPARPVSVRAARDLVAHGCRKWHLPHLLPDAPLIVSELATNAVQHARTDFILTVTRGDTGLHVAVRDGAPQFPHPAAPALASVRASLDERGQGLRLVHTLATAWGAMPAHGGKVVWATVEEPPPQSSRCVTAVNPHGDRSAAGSDVSPLR</sequence>
<dbReference type="Proteomes" id="UP001240150">
    <property type="component" value="Chromosome"/>
</dbReference>
<proteinExistence type="predicted"/>
<dbReference type="InterPro" id="IPR003594">
    <property type="entry name" value="HATPase_dom"/>
</dbReference>
<evidence type="ECO:0000256" key="1">
    <source>
        <dbReference type="ARBA" id="ARBA00022527"/>
    </source>
</evidence>
<dbReference type="PANTHER" id="PTHR35526:SF3">
    <property type="entry name" value="ANTI-SIGMA-F FACTOR RSBW"/>
    <property type="match status" value="1"/>
</dbReference>
<dbReference type="SUPFAM" id="SSF55874">
    <property type="entry name" value="ATPase domain of HSP90 chaperone/DNA topoisomerase II/histidine kinase"/>
    <property type="match status" value="1"/>
</dbReference>
<evidence type="ECO:0000259" key="3">
    <source>
        <dbReference type="Pfam" id="PF13581"/>
    </source>
</evidence>
<keyword evidence="1" id="KW-0418">Kinase</keyword>
<feature type="domain" description="Histidine kinase/HSP90-like ATPase" evidence="3">
    <location>
        <begin position="126"/>
        <end position="242"/>
    </location>
</feature>
<keyword evidence="4" id="KW-0547">Nucleotide-binding</keyword>
<keyword evidence="4" id="KW-0067">ATP-binding</keyword>
<dbReference type="EMBL" id="CP126980">
    <property type="protein sequence ID" value="WIM94097.1"/>
    <property type="molecule type" value="Genomic_DNA"/>
</dbReference>
<dbReference type="RefSeq" id="WP_284915300.1">
    <property type="nucleotide sequence ID" value="NZ_CP126980.1"/>
</dbReference>
<evidence type="ECO:0000256" key="2">
    <source>
        <dbReference type="SAM" id="MobiDB-lite"/>
    </source>
</evidence>
<keyword evidence="1" id="KW-0808">Transferase</keyword>
<dbReference type="GO" id="GO:0005524">
    <property type="term" value="F:ATP binding"/>
    <property type="evidence" value="ECO:0007669"/>
    <property type="project" value="UniProtKB-KW"/>
</dbReference>
<dbReference type="InterPro" id="IPR050267">
    <property type="entry name" value="Anti-sigma-factor_SerPK"/>
</dbReference>
<accession>A0ABY8W9R2</accession>